<dbReference type="GO" id="GO:0070181">
    <property type="term" value="F:small ribosomal subunit rRNA binding"/>
    <property type="evidence" value="ECO:0007669"/>
    <property type="project" value="TreeGrafter"/>
</dbReference>
<evidence type="ECO:0000313" key="5">
    <source>
        <dbReference type="Proteomes" id="UP000235965"/>
    </source>
</evidence>
<dbReference type="PANTHER" id="PTHR13479">
    <property type="entry name" value="30S RIBOSOMAL PROTEIN S18"/>
    <property type="match status" value="1"/>
</dbReference>
<dbReference type="EMBL" id="NEVH01027114">
    <property type="protein sequence ID" value="PNF13645.1"/>
    <property type="molecule type" value="Genomic_DNA"/>
</dbReference>
<dbReference type="InterPro" id="IPR001648">
    <property type="entry name" value="Ribosomal_bS18"/>
</dbReference>
<dbReference type="AlphaFoldDB" id="A0A2J7PBC4"/>
<keyword evidence="3" id="KW-0687">Ribonucleoprotein</keyword>
<proteinExistence type="inferred from homology"/>
<dbReference type="GO" id="GO:0032543">
    <property type="term" value="P:mitochondrial translation"/>
    <property type="evidence" value="ECO:0007669"/>
    <property type="project" value="TreeGrafter"/>
</dbReference>
<protein>
    <recommendedName>
        <fullName evidence="6">28S ribosomal protein S18c, mitochondrial</fullName>
    </recommendedName>
</protein>
<keyword evidence="2" id="KW-0689">Ribosomal protein</keyword>
<sequence length="173" mass="20274">MFRDVSDVRDRCIGRSTHTLSHYVAGKLRCFLPYSKGMSRNLATLGGGEVWRSREEPQSELTEDIQKARMKDMPVEDMQNPFVREKTQCIMCRYKIVPDYKNVKLLSQFVSPYTGRVYGRHITRLCATQQARLEKEIMKSQSAGFMPYYFKDVAFVKDPKLFDPDHPIRPHRF</sequence>
<evidence type="ECO:0000313" key="4">
    <source>
        <dbReference type="EMBL" id="PNF13645.1"/>
    </source>
</evidence>
<accession>A0A2J7PBC4</accession>
<keyword evidence="5" id="KW-1185">Reference proteome</keyword>
<dbReference type="PANTHER" id="PTHR13479:SF40">
    <property type="entry name" value="SMALL RIBOSOMAL SUBUNIT PROTEIN BS18M"/>
    <property type="match status" value="1"/>
</dbReference>
<gene>
    <name evidence="4" type="ORF">B7P43_G17288</name>
</gene>
<dbReference type="GO" id="GO:0003735">
    <property type="term" value="F:structural constituent of ribosome"/>
    <property type="evidence" value="ECO:0007669"/>
    <property type="project" value="InterPro"/>
</dbReference>
<evidence type="ECO:0000256" key="3">
    <source>
        <dbReference type="ARBA" id="ARBA00023274"/>
    </source>
</evidence>
<dbReference type="Gene3D" id="4.10.640.10">
    <property type="entry name" value="Ribosomal protein S18"/>
    <property type="match status" value="1"/>
</dbReference>
<dbReference type="SUPFAM" id="SSF46911">
    <property type="entry name" value="Ribosomal protein S18"/>
    <property type="match status" value="1"/>
</dbReference>
<evidence type="ECO:0000256" key="2">
    <source>
        <dbReference type="ARBA" id="ARBA00022980"/>
    </source>
</evidence>
<dbReference type="InParanoid" id="A0A2J7PBC4"/>
<dbReference type="GO" id="GO:0005763">
    <property type="term" value="C:mitochondrial small ribosomal subunit"/>
    <property type="evidence" value="ECO:0007669"/>
    <property type="project" value="TreeGrafter"/>
</dbReference>
<comment type="caution">
    <text evidence="4">The sequence shown here is derived from an EMBL/GenBank/DDBJ whole genome shotgun (WGS) entry which is preliminary data.</text>
</comment>
<dbReference type="Proteomes" id="UP000235965">
    <property type="component" value="Unassembled WGS sequence"/>
</dbReference>
<dbReference type="InterPro" id="IPR036870">
    <property type="entry name" value="Ribosomal_bS18_sf"/>
</dbReference>
<name>A0A2J7PBC4_9NEOP</name>
<dbReference type="OrthoDB" id="362021at2759"/>
<comment type="similarity">
    <text evidence="1">Belongs to the bacterial ribosomal protein bS18 family.</text>
</comment>
<organism evidence="4 5">
    <name type="scientific">Cryptotermes secundus</name>
    <dbReference type="NCBI Taxonomy" id="105785"/>
    <lineage>
        <taxon>Eukaryota</taxon>
        <taxon>Metazoa</taxon>
        <taxon>Ecdysozoa</taxon>
        <taxon>Arthropoda</taxon>
        <taxon>Hexapoda</taxon>
        <taxon>Insecta</taxon>
        <taxon>Pterygota</taxon>
        <taxon>Neoptera</taxon>
        <taxon>Polyneoptera</taxon>
        <taxon>Dictyoptera</taxon>
        <taxon>Blattodea</taxon>
        <taxon>Blattoidea</taxon>
        <taxon>Termitoidae</taxon>
        <taxon>Kalotermitidae</taxon>
        <taxon>Cryptotermitinae</taxon>
        <taxon>Cryptotermes</taxon>
    </lineage>
</organism>
<evidence type="ECO:0000256" key="1">
    <source>
        <dbReference type="ARBA" id="ARBA00005589"/>
    </source>
</evidence>
<dbReference type="STRING" id="105785.A0A2J7PBC4"/>
<dbReference type="Pfam" id="PF01084">
    <property type="entry name" value="Ribosomal_S18"/>
    <property type="match status" value="1"/>
</dbReference>
<evidence type="ECO:0008006" key="6">
    <source>
        <dbReference type="Google" id="ProtNLM"/>
    </source>
</evidence>
<reference evidence="4 5" key="1">
    <citation type="submission" date="2017-12" db="EMBL/GenBank/DDBJ databases">
        <title>Hemimetabolous genomes reveal molecular basis of termite eusociality.</title>
        <authorList>
            <person name="Harrison M.C."/>
            <person name="Jongepier E."/>
            <person name="Robertson H.M."/>
            <person name="Arning N."/>
            <person name="Bitard-Feildel T."/>
            <person name="Chao H."/>
            <person name="Childers C.P."/>
            <person name="Dinh H."/>
            <person name="Doddapaneni H."/>
            <person name="Dugan S."/>
            <person name="Gowin J."/>
            <person name="Greiner C."/>
            <person name="Han Y."/>
            <person name="Hu H."/>
            <person name="Hughes D.S.T."/>
            <person name="Huylmans A.-K."/>
            <person name="Kemena C."/>
            <person name="Kremer L.P.M."/>
            <person name="Lee S.L."/>
            <person name="Lopez-Ezquerra A."/>
            <person name="Mallet L."/>
            <person name="Monroy-Kuhn J.M."/>
            <person name="Moser A."/>
            <person name="Murali S.C."/>
            <person name="Muzny D.M."/>
            <person name="Otani S."/>
            <person name="Piulachs M.-D."/>
            <person name="Poelchau M."/>
            <person name="Qu J."/>
            <person name="Schaub F."/>
            <person name="Wada-Katsumata A."/>
            <person name="Worley K.C."/>
            <person name="Xie Q."/>
            <person name="Ylla G."/>
            <person name="Poulsen M."/>
            <person name="Gibbs R.A."/>
            <person name="Schal C."/>
            <person name="Richards S."/>
            <person name="Belles X."/>
            <person name="Korb J."/>
            <person name="Bornberg-Bauer E."/>
        </authorList>
    </citation>
    <scope>NUCLEOTIDE SEQUENCE [LARGE SCALE GENOMIC DNA]</scope>
    <source>
        <tissue evidence="4">Whole body</tissue>
    </source>
</reference>
<dbReference type="FunCoup" id="A0A2J7PBC4">
    <property type="interactions" value="780"/>
</dbReference>